<dbReference type="InterPro" id="IPR003439">
    <property type="entry name" value="ABC_transporter-like_ATP-bd"/>
</dbReference>
<protein>
    <recommendedName>
        <fullName evidence="6">ABC transporter domain-containing protein</fullName>
    </recommendedName>
</protein>
<dbReference type="RefSeq" id="WP_203954827.1">
    <property type="nucleotide sequence ID" value="NZ_BOOO01000021.1"/>
</dbReference>
<evidence type="ECO:0000256" key="4">
    <source>
        <dbReference type="ARBA" id="ARBA00022840"/>
    </source>
</evidence>
<keyword evidence="3" id="KW-0547">Nucleotide-binding</keyword>
<comment type="similarity">
    <text evidence="1">Belongs to the ABC transporter superfamily.</text>
</comment>
<feature type="compositionally biased region" description="Basic and acidic residues" evidence="5">
    <location>
        <begin position="236"/>
        <end position="247"/>
    </location>
</feature>
<dbReference type="InterPro" id="IPR027417">
    <property type="entry name" value="P-loop_NTPase"/>
</dbReference>
<evidence type="ECO:0000313" key="7">
    <source>
        <dbReference type="EMBL" id="GII30875.1"/>
    </source>
</evidence>
<feature type="compositionally biased region" description="Polar residues" evidence="5">
    <location>
        <begin position="214"/>
        <end position="226"/>
    </location>
</feature>
<dbReference type="GO" id="GO:0005524">
    <property type="term" value="F:ATP binding"/>
    <property type="evidence" value="ECO:0007669"/>
    <property type="project" value="UniProtKB-KW"/>
</dbReference>
<dbReference type="PANTHER" id="PTHR43335:SF2">
    <property type="entry name" value="ABC TRANSPORTER, ATP-BINDING PROTEIN"/>
    <property type="match status" value="1"/>
</dbReference>
<dbReference type="SUPFAM" id="SSF52540">
    <property type="entry name" value="P-loop containing nucleoside triphosphate hydrolases"/>
    <property type="match status" value="1"/>
</dbReference>
<keyword evidence="2" id="KW-0813">Transport</keyword>
<dbReference type="Gene3D" id="3.40.50.300">
    <property type="entry name" value="P-loop containing nucleotide triphosphate hydrolases"/>
    <property type="match status" value="1"/>
</dbReference>
<evidence type="ECO:0000313" key="8">
    <source>
        <dbReference type="Proteomes" id="UP000650628"/>
    </source>
</evidence>
<dbReference type="PANTHER" id="PTHR43335">
    <property type="entry name" value="ABC TRANSPORTER, ATP-BINDING PROTEIN"/>
    <property type="match status" value="1"/>
</dbReference>
<evidence type="ECO:0000256" key="2">
    <source>
        <dbReference type="ARBA" id="ARBA00022448"/>
    </source>
</evidence>
<evidence type="ECO:0000256" key="5">
    <source>
        <dbReference type="SAM" id="MobiDB-lite"/>
    </source>
</evidence>
<reference evidence="7 8" key="1">
    <citation type="submission" date="2021-01" db="EMBL/GenBank/DDBJ databases">
        <title>Whole genome shotgun sequence of Planotetraspora mira NBRC 15435.</title>
        <authorList>
            <person name="Komaki H."/>
            <person name="Tamura T."/>
        </authorList>
    </citation>
    <scope>NUCLEOTIDE SEQUENCE [LARGE SCALE GENOMIC DNA]</scope>
    <source>
        <strain evidence="7 8">NBRC 15435</strain>
    </source>
</reference>
<comment type="caution">
    <text evidence="7">The sequence shown here is derived from an EMBL/GenBank/DDBJ whole genome shotgun (WGS) entry which is preliminary data.</text>
</comment>
<feature type="region of interest" description="Disordered" evidence="5">
    <location>
        <begin position="214"/>
        <end position="247"/>
    </location>
</feature>
<proteinExistence type="inferred from homology"/>
<keyword evidence="8" id="KW-1185">Reference proteome</keyword>
<dbReference type="Proteomes" id="UP000650628">
    <property type="component" value="Unassembled WGS sequence"/>
</dbReference>
<feature type="domain" description="ABC transporter" evidence="6">
    <location>
        <begin position="1"/>
        <end position="218"/>
    </location>
</feature>
<evidence type="ECO:0000259" key="6">
    <source>
        <dbReference type="PROSITE" id="PS50893"/>
    </source>
</evidence>
<sequence>MRVTNLFFRYGRRNPWVLSNAGFVLSPGDVTEVLGPNGTGKSTLLRLLAGLLRPVKGTIDERPDVVGYAPERFPAAQPFTVAAYLRHMAAIRGTDPRRIDEWSERLGMDQLMGHRLPDLSKGSAHKVGLAQALLCEPGLLILDEPFAGLDATTRAELPQIIGEVSARGGIVVVSDHQGELRALPDLRRHEVRNGTIQELPRNAGSDAGARVTARNGTAQNGTTQDITPRGITPQDDSARDDSARDDMGRGITVQGAAVLEDSSPAVTVLEVAVATSKAEELASRLRAEGHVVRIAREAAE</sequence>
<evidence type="ECO:0000256" key="3">
    <source>
        <dbReference type="ARBA" id="ARBA00022741"/>
    </source>
</evidence>
<dbReference type="AlphaFoldDB" id="A0A8J3X7Q6"/>
<dbReference type="PROSITE" id="PS50893">
    <property type="entry name" value="ABC_TRANSPORTER_2"/>
    <property type="match status" value="1"/>
</dbReference>
<accession>A0A8J3X7Q6</accession>
<evidence type="ECO:0000256" key="1">
    <source>
        <dbReference type="ARBA" id="ARBA00005417"/>
    </source>
</evidence>
<name>A0A8J3X7Q6_9ACTN</name>
<dbReference type="Pfam" id="PF00005">
    <property type="entry name" value="ABC_tran"/>
    <property type="match status" value="1"/>
</dbReference>
<dbReference type="EMBL" id="BOOO01000021">
    <property type="protein sequence ID" value="GII30875.1"/>
    <property type="molecule type" value="Genomic_DNA"/>
</dbReference>
<dbReference type="InterPro" id="IPR003593">
    <property type="entry name" value="AAA+_ATPase"/>
</dbReference>
<keyword evidence="4" id="KW-0067">ATP-binding</keyword>
<gene>
    <name evidence="7" type="ORF">Pmi06nite_43170</name>
</gene>
<dbReference type="SMART" id="SM00382">
    <property type="entry name" value="AAA"/>
    <property type="match status" value="1"/>
</dbReference>
<dbReference type="GO" id="GO:0016887">
    <property type="term" value="F:ATP hydrolysis activity"/>
    <property type="evidence" value="ECO:0007669"/>
    <property type="project" value="InterPro"/>
</dbReference>
<organism evidence="7 8">
    <name type="scientific">Planotetraspora mira</name>
    <dbReference type="NCBI Taxonomy" id="58121"/>
    <lineage>
        <taxon>Bacteria</taxon>
        <taxon>Bacillati</taxon>
        <taxon>Actinomycetota</taxon>
        <taxon>Actinomycetes</taxon>
        <taxon>Streptosporangiales</taxon>
        <taxon>Streptosporangiaceae</taxon>
        <taxon>Planotetraspora</taxon>
    </lineage>
</organism>